<reference evidence="1" key="1">
    <citation type="journal article" date="2020" name="Nature">
        <title>Giant virus diversity and host interactions through global metagenomics.</title>
        <authorList>
            <person name="Schulz F."/>
            <person name="Roux S."/>
            <person name="Paez-Espino D."/>
            <person name="Jungbluth S."/>
            <person name="Walsh D.A."/>
            <person name="Denef V.J."/>
            <person name="McMahon K.D."/>
            <person name="Konstantinidis K.T."/>
            <person name="Eloe-Fadrosh E.A."/>
            <person name="Kyrpides N.C."/>
            <person name="Woyke T."/>
        </authorList>
    </citation>
    <scope>NUCLEOTIDE SEQUENCE</scope>
    <source>
        <strain evidence="1">GVMAG-M-3300010160-26</strain>
    </source>
</reference>
<protein>
    <recommendedName>
        <fullName evidence="2">Holliday junction resolvase RuvC</fullName>
    </recommendedName>
</protein>
<proteinExistence type="predicted"/>
<sequence length="214" mass="24248">MQKNILSIDCANKTLAVVGITTNISDLYNLLNFINKSINRISTLNDLKEIEKIIATIEQLYFLLWRISYTDCVDLIPGKKTKEVSVVERCTLLKNFITKVNKIFPADVVLIENQMTPNEKTHGIMYCLAYEYSEKSIIVNPRIKNKLNFGAGTLSDFIMNYADIGKANKEHVIANFNIMLARSGYSHTNINKKTISHIGDAVFQVIAYYGLPVF</sequence>
<organism evidence="1">
    <name type="scientific">viral metagenome</name>
    <dbReference type="NCBI Taxonomy" id="1070528"/>
    <lineage>
        <taxon>unclassified sequences</taxon>
        <taxon>metagenomes</taxon>
        <taxon>organismal metagenomes</taxon>
    </lineage>
</organism>
<dbReference type="EMBL" id="MN739115">
    <property type="protein sequence ID" value="QHS89627.1"/>
    <property type="molecule type" value="Genomic_DNA"/>
</dbReference>
<evidence type="ECO:0000313" key="1">
    <source>
        <dbReference type="EMBL" id="QHS89627.1"/>
    </source>
</evidence>
<accession>A0A6C0BBI8</accession>
<dbReference type="AlphaFoldDB" id="A0A6C0BBI8"/>
<name>A0A6C0BBI8_9ZZZZ</name>
<evidence type="ECO:0008006" key="2">
    <source>
        <dbReference type="Google" id="ProtNLM"/>
    </source>
</evidence>